<evidence type="ECO:0000256" key="1">
    <source>
        <dbReference type="SAM" id="MobiDB-lite"/>
    </source>
</evidence>
<protein>
    <submittedName>
        <fullName evidence="2">Uncharacterized protein</fullName>
    </submittedName>
</protein>
<dbReference type="EMBL" id="LAZR01065125">
    <property type="protein sequence ID" value="KKK56170.1"/>
    <property type="molecule type" value="Genomic_DNA"/>
</dbReference>
<feature type="region of interest" description="Disordered" evidence="1">
    <location>
        <begin position="122"/>
        <end position="151"/>
    </location>
</feature>
<proteinExistence type="predicted"/>
<reference evidence="2" key="1">
    <citation type="journal article" date="2015" name="Nature">
        <title>Complex archaea that bridge the gap between prokaryotes and eukaryotes.</title>
        <authorList>
            <person name="Spang A."/>
            <person name="Saw J.H."/>
            <person name="Jorgensen S.L."/>
            <person name="Zaremba-Niedzwiedzka K."/>
            <person name="Martijn J."/>
            <person name="Lind A.E."/>
            <person name="van Eijk R."/>
            <person name="Schleper C."/>
            <person name="Guy L."/>
            <person name="Ettema T.J."/>
        </authorList>
    </citation>
    <scope>NUCLEOTIDE SEQUENCE</scope>
</reference>
<gene>
    <name evidence="2" type="ORF">LCGC14_3067220</name>
</gene>
<dbReference type="AlphaFoldDB" id="A0A0F8X5F1"/>
<sequence>MSDERASVPFGDDTSLDDAVPKQSKYLSKEDCDPAILVQIAYLAQDEIRVDNDAVESRGVLYFNGDIKPLILNPTNRDILKAILGVTSAGQLKNQQIVLYNDLTVVFRGKVGGIRIRSAQQEAAPVSHIPDQGSQAQDFPPQDFDDDIPFP</sequence>
<name>A0A0F8X5F1_9ZZZZ</name>
<comment type="caution">
    <text evidence="2">The sequence shown here is derived from an EMBL/GenBank/DDBJ whole genome shotgun (WGS) entry which is preliminary data.</text>
</comment>
<accession>A0A0F8X5F1</accession>
<evidence type="ECO:0000313" key="2">
    <source>
        <dbReference type="EMBL" id="KKK56170.1"/>
    </source>
</evidence>
<organism evidence="2">
    <name type="scientific">marine sediment metagenome</name>
    <dbReference type="NCBI Taxonomy" id="412755"/>
    <lineage>
        <taxon>unclassified sequences</taxon>
        <taxon>metagenomes</taxon>
        <taxon>ecological metagenomes</taxon>
    </lineage>
</organism>